<dbReference type="GO" id="GO:0008218">
    <property type="term" value="P:bioluminescence"/>
    <property type="evidence" value="ECO:0007669"/>
    <property type="project" value="InterPro"/>
</dbReference>
<organism evidence="2 3">
    <name type="scientific">Capnocytophaga leadbetteri</name>
    <dbReference type="NCBI Taxonomy" id="327575"/>
    <lineage>
        <taxon>Bacteria</taxon>
        <taxon>Pseudomonadati</taxon>
        <taxon>Bacteroidota</taxon>
        <taxon>Flavobacteriia</taxon>
        <taxon>Flavobacteriales</taxon>
        <taxon>Flavobacteriaceae</taxon>
        <taxon>Capnocytophaga</taxon>
    </lineage>
</organism>
<evidence type="ECO:0000313" key="2">
    <source>
        <dbReference type="EMBL" id="ATA81322.1"/>
    </source>
</evidence>
<dbReference type="InterPro" id="IPR016161">
    <property type="entry name" value="Ald_DH/histidinol_DH"/>
</dbReference>
<dbReference type="SUPFAM" id="SSF53720">
    <property type="entry name" value="ALDH-like"/>
    <property type="match status" value="1"/>
</dbReference>
<dbReference type="InterPro" id="IPR008670">
    <property type="entry name" value="CoA_reduct_LuxC"/>
</dbReference>
<evidence type="ECO:0000256" key="1">
    <source>
        <dbReference type="ARBA" id="ARBA00022857"/>
    </source>
</evidence>
<dbReference type="GO" id="GO:0003995">
    <property type="term" value="F:acyl-CoA dehydrogenase activity"/>
    <property type="evidence" value="ECO:0007669"/>
    <property type="project" value="InterPro"/>
</dbReference>
<keyword evidence="1" id="KW-0521">NADP</keyword>
<dbReference type="AlphaFoldDB" id="A0A250F861"/>
<name>A0A250F861_9FLAO</name>
<accession>A0A250F861</accession>
<dbReference type="Proteomes" id="UP000217276">
    <property type="component" value="Chromosome"/>
</dbReference>
<dbReference type="EMBL" id="CP022384">
    <property type="protein sequence ID" value="ATA81322.1"/>
    <property type="molecule type" value="Genomic_DNA"/>
</dbReference>
<reference evidence="3" key="1">
    <citation type="submission" date="2017-06" db="EMBL/GenBank/DDBJ databases">
        <title>Capnocytophaga spp. assemblies.</title>
        <authorList>
            <person name="Gulvik C.A."/>
        </authorList>
    </citation>
    <scope>NUCLEOTIDE SEQUENCE [LARGE SCALE GENOMIC DNA]</scope>
    <source>
        <strain evidence="3">H6253</strain>
    </source>
</reference>
<dbReference type="KEGG" id="clk:CGC53_02620"/>
<keyword evidence="3" id="KW-1185">Reference proteome</keyword>
<dbReference type="RefSeq" id="WP_095913207.1">
    <property type="nucleotide sequence ID" value="NZ_CAUUPF010000025.1"/>
</dbReference>
<protein>
    <submittedName>
        <fullName evidence="2">Acyl-CoA reductase</fullName>
    </submittedName>
</protein>
<proteinExistence type="predicted"/>
<dbReference type="Pfam" id="PF05893">
    <property type="entry name" value="LuxC"/>
    <property type="match status" value="1"/>
</dbReference>
<sequence length="336" mass="38541">MTNSELTKKLILLGELFNDAERFSAIFAQAEQQNSWFTQHNLTFARTTWATTLSEANIKRWLSAYKLSKPQNVRKILLIMAGNIPLVGFHDLLCVWVSGHKAVVKLSSEDKLLLPFIVEQLKDLIPEWAEAVTFSDEKVTNFDAVIATGSNNTARYFEYYFGKKPHIIRKNRNSVAVLTGKETQEELTALGKDIFQYYGLGCRSISKLFVPENYSFDAFFQAIYAYRDIINEQKYANNYDYNKAVYLMSLYKLLENGFLILKEDKSYASPIATLFYEYYTDTEALKKQLITDTEQIQCVVAKGLLPDEIAFGNTQIPQLWEYADNVDTLKFLSNLG</sequence>
<evidence type="ECO:0000313" key="3">
    <source>
        <dbReference type="Proteomes" id="UP000217276"/>
    </source>
</evidence>
<gene>
    <name evidence="2" type="ORF">CGC53_02620</name>
</gene>